<evidence type="ECO:0000313" key="2">
    <source>
        <dbReference type="Proteomes" id="UP000005959"/>
    </source>
</evidence>
<comment type="caution">
    <text evidence="1">The sequence shown here is derived from an EMBL/GenBank/DDBJ whole genome shotgun (WGS) entry which is preliminary data.</text>
</comment>
<organism evidence="1 2">
    <name type="scientific">Hafnia alvei ATCC 51873</name>
    <dbReference type="NCBI Taxonomy" id="1002364"/>
    <lineage>
        <taxon>Bacteria</taxon>
        <taxon>Pseudomonadati</taxon>
        <taxon>Pseudomonadota</taxon>
        <taxon>Gammaproteobacteria</taxon>
        <taxon>Enterobacterales</taxon>
        <taxon>Hafniaceae</taxon>
        <taxon>Hafnia</taxon>
    </lineage>
</organism>
<evidence type="ECO:0000313" key="1">
    <source>
        <dbReference type="EMBL" id="EHM46678.1"/>
    </source>
</evidence>
<protein>
    <submittedName>
        <fullName evidence="1">Uncharacterized protein</fullName>
    </submittedName>
</protein>
<name>G9Y2Q5_HAFAL</name>
<reference evidence="1 2" key="1">
    <citation type="submission" date="2011-08" db="EMBL/GenBank/DDBJ databases">
        <authorList>
            <person name="Weinstock G."/>
            <person name="Sodergren E."/>
            <person name="Clifton S."/>
            <person name="Fulton L."/>
            <person name="Fulton B."/>
            <person name="Courtney L."/>
            <person name="Fronick C."/>
            <person name="Harrison M."/>
            <person name="Strong C."/>
            <person name="Farmer C."/>
            <person name="Delahaunty K."/>
            <person name="Markovic C."/>
            <person name="Hall O."/>
            <person name="Minx P."/>
            <person name="Tomlinson C."/>
            <person name="Mitreva M."/>
            <person name="Hou S."/>
            <person name="Chen J."/>
            <person name="Wollam A."/>
            <person name="Pepin K.H."/>
            <person name="Johnson M."/>
            <person name="Bhonagiri V."/>
            <person name="Zhang X."/>
            <person name="Suruliraj S."/>
            <person name="Warren W."/>
            <person name="Chinwalla A."/>
            <person name="Mardis E.R."/>
            <person name="Wilson R.K."/>
        </authorList>
    </citation>
    <scope>NUCLEOTIDE SEQUENCE [LARGE SCALE GENOMIC DNA]</scope>
    <source>
        <strain evidence="1 2">ATCC 51873</strain>
    </source>
</reference>
<gene>
    <name evidence="1" type="ORF">HMPREF0454_00543</name>
</gene>
<dbReference type="Proteomes" id="UP000005959">
    <property type="component" value="Unassembled WGS sequence"/>
</dbReference>
<accession>G9Y2Q5</accession>
<sequence>MTLTSNNYKVTDINTLIFIYLQHFLLFYCNYKSDNIDTV</sequence>
<dbReference type="HOGENOM" id="CLU_3310631_0_0_6"/>
<proteinExistence type="predicted"/>
<dbReference type="AlphaFoldDB" id="G9Y2Q5"/>
<dbReference type="EMBL" id="AGCI01000010">
    <property type="protein sequence ID" value="EHM46678.1"/>
    <property type="molecule type" value="Genomic_DNA"/>
</dbReference>